<sequence length="289" mass="31497">MSSTVSTDVLTTPIQKFALRFSTSCETETFINALMVNQQTVPLFTVVKLVMLMPMEIMGGSRDSRLPCSSNYVSGISSQSEFVPSDESPYRPKQDWDSVDAYTDQMQSGLDNEVAQSTNSQDTELNRDVECISGTSALPPSFTSQVMSCSSDADQSRGKFLSEISSQPDCVPSDESPYSIHRPKLAWISGGTFTDQMQSSSNNEVAQNSCSHDTILKQDTDSIFGSLPPSFTSLVMSCLPVAEQDGAREPVSGDIDLRNQIARCLEDSSFQEMLVKVEKVIGEIGGMLP</sequence>
<organism evidence="1 2">
    <name type="scientific">Rhododendron molle</name>
    <name type="common">Chinese azalea</name>
    <name type="synonym">Azalea mollis</name>
    <dbReference type="NCBI Taxonomy" id="49168"/>
    <lineage>
        <taxon>Eukaryota</taxon>
        <taxon>Viridiplantae</taxon>
        <taxon>Streptophyta</taxon>
        <taxon>Embryophyta</taxon>
        <taxon>Tracheophyta</taxon>
        <taxon>Spermatophyta</taxon>
        <taxon>Magnoliopsida</taxon>
        <taxon>eudicotyledons</taxon>
        <taxon>Gunneridae</taxon>
        <taxon>Pentapetalae</taxon>
        <taxon>asterids</taxon>
        <taxon>Ericales</taxon>
        <taxon>Ericaceae</taxon>
        <taxon>Ericoideae</taxon>
        <taxon>Rhodoreae</taxon>
        <taxon>Rhododendron</taxon>
    </lineage>
</organism>
<keyword evidence="2" id="KW-1185">Reference proteome</keyword>
<proteinExistence type="predicted"/>
<dbReference type="Proteomes" id="UP001062846">
    <property type="component" value="Chromosome 12"/>
</dbReference>
<reference evidence="1" key="1">
    <citation type="submission" date="2022-02" db="EMBL/GenBank/DDBJ databases">
        <title>Plant Genome Project.</title>
        <authorList>
            <person name="Zhang R.-G."/>
        </authorList>
    </citation>
    <scope>NUCLEOTIDE SEQUENCE</scope>
    <source>
        <strain evidence="1">AT1</strain>
    </source>
</reference>
<accession>A0ACC0LE33</accession>
<name>A0ACC0LE33_RHOML</name>
<comment type="caution">
    <text evidence="1">The sequence shown here is derived from an EMBL/GenBank/DDBJ whole genome shotgun (WGS) entry which is preliminary data.</text>
</comment>
<evidence type="ECO:0000313" key="1">
    <source>
        <dbReference type="EMBL" id="KAI8527013.1"/>
    </source>
</evidence>
<evidence type="ECO:0000313" key="2">
    <source>
        <dbReference type="Proteomes" id="UP001062846"/>
    </source>
</evidence>
<gene>
    <name evidence="1" type="ORF">RHMOL_Rhmol12G0043600</name>
</gene>
<dbReference type="EMBL" id="CM046399">
    <property type="protein sequence ID" value="KAI8527013.1"/>
    <property type="molecule type" value="Genomic_DNA"/>
</dbReference>
<protein>
    <submittedName>
        <fullName evidence="1">Uncharacterized protein</fullName>
    </submittedName>
</protein>